<dbReference type="FunFam" id="3.20.10.10:FF:000002">
    <property type="entry name" value="D-alanine aminotransferase"/>
    <property type="match status" value="1"/>
</dbReference>
<proteinExistence type="inferred from homology"/>
<comment type="similarity">
    <text evidence="2 4">Belongs to the class-IV pyridoxal-phosphate-dependent aminotransferase family.</text>
</comment>
<dbReference type="Gene3D" id="3.20.10.10">
    <property type="entry name" value="D-amino Acid Aminotransferase, subunit A, domain 2"/>
    <property type="match status" value="1"/>
</dbReference>
<keyword evidence="7" id="KW-1185">Reference proteome</keyword>
<name>A0A939BLY0_9FIRM</name>
<dbReference type="Pfam" id="PF01063">
    <property type="entry name" value="Aminotran_4"/>
    <property type="match status" value="1"/>
</dbReference>
<accession>A0A939BLY0</accession>
<dbReference type="PROSITE" id="PS00770">
    <property type="entry name" value="AA_TRANSFER_CLASS_4"/>
    <property type="match status" value="1"/>
</dbReference>
<comment type="caution">
    <text evidence="6">The sequence shown here is derived from an EMBL/GenBank/DDBJ whole genome shotgun (WGS) entry which is preliminary data.</text>
</comment>
<dbReference type="InterPro" id="IPR043132">
    <property type="entry name" value="BCAT-like_C"/>
</dbReference>
<dbReference type="PANTHER" id="PTHR42743:SF11">
    <property type="entry name" value="AMINODEOXYCHORISMATE LYASE"/>
    <property type="match status" value="1"/>
</dbReference>
<evidence type="ECO:0000313" key="7">
    <source>
        <dbReference type="Proteomes" id="UP000774000"/>
    </source>
</evidence>
<reference evidence="6" key="1">
    <citation type="submission" date="2021-01" db="EMBL/GenBank/DDBJ databases">
        <title>Genomic Encyclopedia of Type Strains, Phase IV (KMG-IV): sequencing the most valuable type-strain genomes for metagenomic binning, comparative biology and taxonomic classification.</title>
        <authorList>
            <person name="Goeker M."/>
        </authorList>
    </citation>
    <scope>NUCLEOTIDE SEQUENCE</scope>
    <source>
        <strain evidence="6">DSM 23230</strain>
    </source>
</reference>
<dbReference type="EC" id="4.1.3.38" evidence="6"/>
<evidence type="ECO:0000256" key="2">
    <source>
        <dbReference type="ARBA" id="ARBA00009320"/>
    </source>
</evidence>
<organism evidence="6 7">
    <name type="scientific">Halanaerobacter jeridensis</name>
    <dbReference type="NCBI Taxonomy" id="706427"/>
    <lineage>
        <taxon>Bacteria</taxon>
        <taxon>Bacillati</taxon>
        <taxon>Bacillota</taxon>
        <taxon>Clostridia</taxon>
        <taxon>Halanaerobiales</taxon>
        <taxon>Halobacteroidaceae</taxon>
        <taxon>Halanaerobacter</taxon>
    </lineage>
</organism>
<protein>
    <submittedName>
        <fullName evidence="6">4-amino-4-deoxychorismate lyase</fullName>
        <ecNumber evidence="6">4.1.3.38</ecNumber>
    </submittedName>
</protein>
<dbReference type="InterPro" id="IPR001544">
    <property type="entry name" value="Aminotrans_IV"/>
</dbReference>
<dbReference type="EMBL" id="JAFBDQ010000001">
    <property type="protein sequence ID" value="MBM7555185.1"/>
    <property type="molecule type" value="Genomic_DNA"/>
</dbReference>
<evidence type="ECO:0000256" key="5">
    <source>
        <dbReference type="RuleBase" id="RU004516"/>
    </source>
</evidence>
<dbReference type="GO" id="GO:0046394">
    <property type="term" value="P:carboxylic acid biosynthetic process"/>
    <property type="evidence" value="ECO:0007669"/>
    <property type="project" value="UniProtKB-ARBA"/>
</dbReference>
<dbReference type="Gene3D" id="3.30.470.10">
    <property type="match status" value="1"/>
</dbReference>
<dbReference type="InterPro" id="IPR043131">
    <property type="entry name" value="BCAT-like_N"/>
</dbReference>
<dbReference type="SUPFAM" id="SSF56752">
    <property type="entry name" value="D-aminoacid aminotransferase-like PLP-dependent enzymes"/>
    <property type="match status" value="1"/>
</dbReference>
<evidence type="ECO:0000313" key="6">
    <source>
        <dbReference type="EMBL" id="MBM7555185.1"/>
    </source>
</evidence>
<dbReference type="InterPro" id="IPR050571">
    <property type="entry name" value="Class-IV_PLP-Dep_Aminotrnsfr"/>
</dbReference>
<evidence type="ECO:0000256" key="4">
    <source>
        <dbReference type="RuleBase" id="RU004106"/>
    </source>
</evidence>
<dbReference type="InterPro" id="IPR018300">
    <property type="entry name" value="Aminotrans_IV_CS"/>
</dbReference>
<keyword evidence="6" id="KW-0456">Lyase</keyword>
<comment type="cofactor">
    <cofactor evidence="1 5">
        <name>pyridoxal 5'-phosphate</name>
        <dbReference type="ChEBI" id="CHEBI:597326"/>
    </cofactor>
</comment>
<dbReference type="GO" id="GO:0008652">
    <property type="term" value="P:amino acid biosynthetic process"/>
    <property type="evidence" value="ECO:0007669"/>
    <property type="project" value="UniProtKB-ARBA"/>
</dbReference>
<dbReference type="PANTHER" id="PTHR42743">
    <property type="entry name" value="AMINO-ACID AMINOTRANSFERASE"/>
    <property type="match status" value="1"/>
</dbReference>
<dbReference type="GO" id="GO:0005829">
    <property type="term" value="C:cytosol"/>
    <property type="evidence" value="ECO:0007669"/>
    <property type="project" value="TreeGrafter"/>
</dbReference>
<dbReference type="InterPro" id="IPR036038">
    <property type="entry name" value="Aminotransferase-like"/>
</dbReference>
<dbReference type="CDD" id="cd00449">
    <property type="entry name" value="PLPDE_IV"/>
    <property type="match status" value="1"/>
</dbReference>
<evidence type="ECO:0000256" key="1">
    <source>
        <dbReference type="ARBA" id="ARBA00001933"/>
    </source>
</evidence>
<keyword evidence="3 5" id="KW-0663">Pyridoxal phosphate</keyword>
<dbReference type="AlphaFoldDB" id="A0A939BLY0"/>
<sequence length="251" mass="29108">MQEKISFNSNLAKYGIGLFETIKVINGQAVFLDEHLKRLYNSIRVLEIDFDLNQEILKEKIDDFAADLEQKALRVTVCDQGYNFSTRDISYQREDYEQGYDLTIANIKRSNNPLHKHKTTNYFTNLYVRKEAQTAGYDEALFLNSHNYVLESTMANLFFIKDQKIYTPSSDLELLPGIIRNKVIMIANELGLDIKEVIIEKPELTCFDFAFISNSLLGVMKVNRIAGIEYQSENNIFTLLSEELKQREMRS</sequence>
<evidence type="ECO:0000256" key="3">
    <source>
        <dbReference type="ARBA" id="ARBA00022898"/>
    </source>
</evidence>
<dbReference type="Proteomes" id="UP000774000">
    <property type="component" value="Unassembled WGS sequence"/>
</dbReference>
<gene>
    <name evidence="6" type="ORF">JOC47_000009</name>
</gene>
<dbReference type="GO" id="GO:0008696">
    <property type="term" value="F:4-amino-4-deoxychorismate lyase activity"/>
    <property type="evidence" value="ECO:0007669"/>
    <property type="project" value="UniProtKB-EC"/>
</dbReference>